<organism evidence="15 16">
    <name type="scientific">Cupriavidus taiwanensis</name>
    <dbReference type="NCBI Taxonomy" id="164546"/>
    <lineage>
        <taxon>Bacteria</taxon>
        <taxon>Pseudomonadati</taxon>
        <taxon>Pseudomonadota</taxon>
        <taxon>Betaproteobacteria</taxon>
        <taxon>Burkholderiales</taxon>
        <taxon>Burkholderiaceae</taxon>
        <taxon>Cupriavidus</taxon>
    </lineage>
</organism>
<dbReference type="InterPro" id="IPR036942">
    <property type="entry name" value="Beta-barrel_TonB_sf"/>
</dbReference>
<feature type="region of interest" description="Disordered" evidence="12">
    <location>
        <begin position="1"/>
        <end position="25"/>
    </location>
</feature>
<dbReference type="Proteomes" id="UP000255505">
    <property type="component" value="Plasmid II"/>
</dbReference>
<evidence type="ECO:0000256" key="4">
    <source>
        <dbReference type="ARBA" id="ARBA00022452"/>
    </source>
</evidence>
<evidence type="ECO:0000313" key="16">
    <source>
        <dbReference type="Proteomes" id="UP000255505"/>
    </source>
</evidence>
<evidence type="ECO:0000256" key="5">
    <source>
        <dbReference type="ARBA" id="ARBA00022692"/>
    </source>
</evidence>
<keyword evidence="6 11" id="KW-0798">TonB box</keyword>
<keyword evidence="3 10" id="KW-0813">Transport</keyword>
<accession>A0A375IMZ2</accession>
<evidence type="ECO:0000256" key="10">
    <source>
        <dbReference type="PROSITE-ProRule" id="PRU01360"/>
    </source>
</evidence>
<feature type="domain" description="TonB-dependent receptor-like beta-barrel" evidence="13">
    <location>
        <begin position="278"/>
        <end position="765"/>
    </location>
</feature>
<sequence length="818" mass="86932">MPALSRPAPPGQRTSRSPRAGAARPRWRAVTPAAVLCALITLLCQRAAVAQQDTAAPNRDTALLPEVLVVAAAPLPGIGVASDLVPYTVQTVRGSDLGGARAGNLADYLNRHLAGVNVNDIQGSPFQTDITYRGFRASSIPGVPQGLSVYLDGIRVNEPFGDVVSWDMIPEAALASASLVSSANPAYGLNSLGGALAMTTRSGLDSPGFSADLSYGSHARKRADLSAGVRSDGGWHAFAAGTLFQEHGWRDHSEGRLGNGFAKAGYAGASSSWDVSLLHGRSTLTGNGLVPSYRAGDDGGTVPELYQSNPRAVYTYPDQTRNLVTQAALNGRHWFDDTTSVAALAYVRNSRRDTANGDVNPDYEAYAENCEDGFNADGSPRGADCGMTRAAGAALHPAVLNTSHMRQQTVGMALSLAREGEHHVLNAGLTLDRSRLTYSQYAQPGSFTDDRGVVADPAEANALFSGVSGNARTLGLYLSDTWSLTPTTFLTASARWNHVTVSNTLRNSDGSEQPRESFTYRRLNPALGLAQKLGGGVTVFGGYAQNNRVPTVLELGCADPERPCRLPAGLQADPYLKQVVSHSFEAGVRWQPREHTEVTASLYRIDNHDDILFVRAPNTQLGYFANFDRTRNQGLDLAARHRLGAVTLRLAYSYLQATYQAAGALAAGERTIDIRPGMRMAGLPRHTLKLGADWQALAGLVLGADLVAVSGSVSSGNEDGLRSDPQPGAAPQAADWSTPGYASINLRAAYQVSKRFEIYARVANLLDRRYQTYGQIANDVFPGGSLVRPHVAPGDAASALFVAPGAPRSVWLGVVLRM</sequence>
<proteinExistence type="inferred from homology"/>
<evidence type="ECO:0000256" key="12">
    <source>
        <dbReference type="SAM" id="MobiDB-lite"/>
    </source>
</evidence>
<feature type="compositionally biased region" description="Low complexity" evidence="12">
    <location>
        <begin position="13"/>
        <end position="24"/>
    </location>
</feature>
<dbReference type="EMBL" id="LT991977">
    <property type="protein sequence ID" value="SPK75450.1"/>
    <property type="molecule type" value="Genomic_DNA"/>
</dbReference>
<evidence type="ECO:0000256" key="8">
    <source>
        <dbReference type="ARBA" id="ARBA00023170"/>
    </source>
</evidence>
<keyword evidence="5 10" id="KW-0812">Transmembrane</keyword>
<evidence type="ECO:0000256" key="1">
    <source>
        <dbReference type="ARBA" id="ARBA00004571"/>
    </source>
</evidence>
<dbReference type="GO" id="GO:0009279">
    <property type="term" value="C:cell outer membrane"/>
    <property type="evidence" value="ECO:0007669"/>
    <property type="project" value="UniProtKB-SubCell"/>
</dbReference>
<keyword evidence="7 10" id="KW-0472">Membrane</keyword>
<evidence type="ECO:0000259" key="14">
    <source>
        <dbReference type="Pfam" id="PF07715"/>
    </source>
</evidence>
<reference evidence="15 16" key="1">
    <citation type="submission" date="2018-01" db="EMBL/GenBank/DDBJ databases">
        <authorList>
            <person name="Gaut B.S."/>
            <person name="Morton B.R."/>
            <person name="Clegg M.T."/>
            <person name="Duvall M.R."/>
        </authorList>
    </citation>
    <scope>NUCLEOTIDE SEQUENCE [LARGE SCALE GENOMIC DNA]</scope>
    <source>
        <strain evidence="15">Cupriavidus taiwanensis LMG 19425</strain>
        <plasmid evidence="16">Plasmid ii</plasmid>
    </source>
</reference>
<geneLocation type="plasmid" evidence="15">
    <name>II</name>
</geneLocation>
<dbReference type="Pfam" id="PF00593">
    <property type="entry name" value="TonB_dep_Rec_b-barrel"/>
    <property type="match status" value="1"/>
</dbReference>
<feature type="region of interest" description="Disordered" evidence="12">
    <location>
        <begin position="716"/>
        <end position="735"/>
    </location>
</feature>
<dbReference type="InterPro" id="IPR000531">
    <property type="entry name" value="Beta-barrel_TonB"/>
</dbReference>
<keyword evidence="9 10" id="KW-0998">Cell outer membrane</keyword>
<keyword evidence="4 10" id="KW-1134">Transmembrane beta strand</keyword>
<protein>
    <submittedName>
        <fullName evidence="15">Putative TonB-dependent receptor</fullName>
    </submittedName>
</protein>
<evidence type="ECO:0000313" key="15">
    <source>
        <dbReference type="EMBL" id="SPK75450.1"/>
    </source>
</evidence>
<gene>
    <name evidence="15" type="ORF">CT19425_MP50486</name>
</gene>
<evidence type="ECO:0000256" key="3">
    <source>
        <dbReference type="ARBA" id="ARBA00022448"/>
    </source>
</evidence>
<dbReference type="GO" id="GO:0015344">
    <property type="term" value="F:siderophore uptake transmembrane transporter activity"/>
    <property type="evidence" value="ECO:0007669"/>
    <property type="project" value="TreeGrafter"/>
</dbReference>
<evidence type="ECO:0000256" key="9">
    <source>
        <dbReference type="ARBA" id="ARBA00023237"/>
    </source>
</evidence>
<dbReference type="Gene3D" id="2.40.170.20">
    <property type="entry name" value="TonB-dependent receptor, beta-barrel domain"/>
    <property type="match status" value="1"/>
</dbReference>
<dbReference type="Pfam" id="PF07715">
    <property type="entry name" value="Plug"/>
    <property type="match status" value="1"/>
</dbReference>
<evidence type="ECO:0000256" key="11">
    <source>
        <dbReference type="RuleBase" id="RU003357"/>
    </source>
</evidence>
<keyword evidence="8 15" id="KW-0675">Receptor</keyword>
<dbReference type="GO" id="GO:0044718">
    <property type="term" value="P:siderophore transmembrane transport"/>
    <property type="evidence" value="ECO:0007669"/>
    <property type="project" value="TreeGrafter"/>
</dbReference>
<dbReference type="PANTHER" id="PTHR30069:SF39">
    <property type="entry name" value="BLL6183 PROTEIN"/>
    <property type="match status" value="1"/>
</dbReference>
<comment type="similarity">
    <text evidence="2 10 11">Belongs to the TonB-dependent receptor family.</text>
</comment>
<evidence type="ECO:0000259" key="13">
    <source>
        <dbReference type="Pfam" id="PF00593"/>
    </source>
</evidence>
<dbReference type="RefSeq" id="WP_115665165.1">
    <property type="nucleotide sequence ID" value="NZ_LT991977.1"/>
</dbReference>
<name>A0A375IMZ2_9BURK</name>
<dbReference type="SUPFAM" id="SSF56935">
    <property type="entry name" value="Porins"/>
    <property type="match status" value="1"/>
</dbReference>
<feature type="compositionally biased region" description="Low complexity" evidence="12">
    <location>
        <begin position="725"/>
        <end position="734"/>
    </location>
</feature>
<keyword evidence="15" id="KW-0614">Plasmid</keyword>
<feature type="domain" description="TonB-dependent receptor plug" evidence="14">
    <location>
        <begin position="85"/>
        <end position="195"/>
    </location>
</feature>
<dbReference type="AlphaFoldDB" id="A0A375IMZ2"/>
<evidence type="ECO:0000256" key="2">
    <source>
        <dbReference type="ARBA" id="ARBA00009810"/>
    </source>
</evidence>
<dbReference type="InterPro" id="IPR012910">
    <property type="entry name" value="Plug_dom"/>
</dbReference>
<dbReference type="PANTHER" id="PTHR30069">
    <property type="entry name" value="TONB-DEPENDENT OUTER MEMBRANE RECEPTOR"/>
    <property type="match status" value="1"/>
</dbReference>
<evidence type="ECO:0000256" key="7">
    <source>
        <dbReference type="ARBA" id="ARBA00023136"/>
    </source>
</evidence>
<dbReference type="Gene3D" id="2.170.130.10">
    <property type="entry name" value="TonB-dependent receptor, plug domain"/>
    <property type="match status" value="1"/>
</dbReference>
<comment type="subcellular location">
    <subcellularLocation>
        <location evidence="1 10">Cell outer membrane</location>
        <topology evidence="1 10">Multi-pass membrane protein</topology>
    </subcellularLocation>
</comment>
<evidence type="ECO:0000256" key="6">
    <source>
        <dbReference type="ARBA" id="ARBA00023077"/>
    </source>
</evidence>
<dbReference type="InterPro" id="IPR037066">
    <property type="entry name" value="Plug_dom_sf"/>
</dbReference>
<dbReference type="PROSITE" id="PS52016">
    <property type="entry name" value="TONB_DEPENDENT_REC_3"/>
    <property type="match status" value="1"/>
</dbReference>
<dbReference type="InterPro" id="IPR039426">
    <property type="entry name" value="TonB-dep_rcpt-like"/>
</dbReference>